<feature type="transmembrane region" description="Helical" evidence="1">
    <location>
        <begin position="44"/>
        <end position="67"/>
    </location>
</feature>
<accession>A0A8D8F814</accession>
<dbReference type="AlphaFoldDB" id="A0A8D8F814"/>
<organism evidence="2">
    <name type="scientific">Culex pipiens</name>
    <name type="common">House mosquito</name>
    <dbReference type="NCBI Taxonomy" id="7175"/>
    <lineage>
        <taxon>Eukaryota</taxon>
        <taxon>Metazoa</taxon>
        <taxon>Ecdysozoa</taxon>
        <taxon>Arthropoda</taxon>
        <taxon>Hexapoda</taxon>
        <taxon>Insecta</taxon>
        <taxon>Pterygota</taxon>
        <taxon>Neoptera</taxon>
        <taxon>Endopterygota</taxon>
        <taxon>Diptera</taxon>
        <taxon>Nematocera</taxon>
        <taxon>Culicoidea</taxon>
        <taxon>Culicidae</taxon>
        <taxon>Culicinae</taxon>
        <taxon>Culicini</taxon>
        <taxon>Culex</taxon>
        <taxon>Culex</taxon>
    </lineage>
</organism>
<evidence type="ECO:0000313" key="2">
    <source>
        <dbReference type="EMBL" id="CAG6462762.1"/>
    </source>
</evidence>
<dbReference type="EMBL" id="HBUE01046151">
    <property type="protein sequence ID" value="CAG6462762.1"/>
    <property type="molecule type" value="Transcribed_RNA"/>
</dbReference>
<sequence>MIRNNYRRTTTTLAPCISSRHHNAINRPEPKYNLLRPGRRRRPYSISTLILILWTPRSLYFNLTWVWNNFSYRDLLLRKKRTIRIYGNSLGYNVNRISRFHRMSPPYIHCRNRRRHTSLLHISHYNYCYSNRGKSLQLIGNTSWR</sequence>
<keyword evidence="1" id="KW-0472">Membrane</keyword>
<keyword evidence="1" id="KW-1133">Transmembrane helix</keyword>
<proteinExistence type="predicted"/>
<protein>
    <submittedName>
        <fullName evidence="2">(northern house mosquito) hypothetical protein</fullName>
    </submittedName>
</protein>
<name>A0A8D8F814_CULPI</name>
<reference evidence="2" key="1">
    <citation type="submission" date="2021-05" db="EMBL/GenBank/DDBJ databases">
        <authorList>
            <person name="Alioto T."/>
            <person name="Alioto T."/>
            <person name="Gomez Garrido J."/>
        </authorList>
    </citation>
    <scope>NUCLEOTIDE SEQUENCE</scope>
</reference>
<evidence type="ECO:0000256" key="1">
    <source>
        <dbReference type="SAM" id="Phobius"/>
    </source>
</evidence>
<keyword evidence="1" id="KW-0812">Transmembrane</keyword>